<dbReference type="KEGG" id="cluj:IAU68_10965"/>
<protein>
    <submittedName>
        <fullName evidence="3">Type II toxin-antitoxin system death-on-curing family toxin</fullName>
    </submittedName>
</protein>
<organism evidence="3 4">
    <name type="scientific">Corynebacterium lujinxingii</name>
    <dbReference type="NCBI Taxonomy" id="2763010"/>
    <lineage>
        <taxon>Bacteria</taxon>
        <taxon>Bacillati</taxon>
        <taxon>Actinomycetota</taxon>
        <taxon>Actinomycetes</taxon>
        <taxon>Mycobacteriales</taxon>
        <taxon>Corynebacteriaceae</taxon>
        <taxon>Corynebacterium</taxon>
    </lineage>
</organism>
<dbReference type="InterPro" id="IPR053737">
    <property type="entry name" value="Type_II_TA_Toxin"/>
</dbReference>
<sequence length="125" mass="14282">MTDPRSVFRLEILAEWLTHQGFHVKDMGLLASAIERPWLQFNGRDLYPDMWRKAAALLDSIESSHPLHDGNKRVGVLLTLLFLRSYGVPDTAIDDDDLFELVCDVASKHLEVSEIASRLQRITEH</sequence>
<evidence type="ECO:0000313" key="5">
    <source>
        <dbReference type="Proteomes" id="UP000642876"/>
    </source>
</evidence>
<name>A0A7H0JYN3_9CORY</name>
<dbReference type="Gene3D" id="1.20.120.1870">
    <property type="entry name" value="Fic/DOC protein, Fido domain"/>
    <property type="match status" value="1"/>
</dbReference>
<gene>
    <name evidence="2" type="ORF">H7348_10375</name>
    <name evidence="3" type="ORF">IAU68_10965</name>
</gene>
<dbReference type="AlphaFoldDB" id="A0A7H0JYN3"/>
<dbReference type="GO" id="GO:0016301">
    <property type="term" value="F:kinase activity"/>
    <property type="evidence" value="ECO:0007669"/>
    <property type="project" value="InterPro"/>
</dbReference>
<dbReference type="InterPro" id="IPR006440">
    <property type="entry name" value="Doc"/>
</dbReference>
<evidence type="ECO:0000259" key="1">
    <source>
        <dbReference type="PROSITE" id="PS51459"/>
    </source>
</evidence>
<dbReference type="PANTHER" id="PTHR39426:SF1">
    <property type="entry name" value="HOMOLOGY TO DEATH-ON-CURING PROTEIN OF PHAGE P1"/>
    <property type="match status" value="1"/>
</dbReference>
<reference evidence="4 5" key="1">
    <citation type="submission" date="2020-08" db="EMBL/GenBank/DDBJ databases">
        <title>novel species in genus Corynebacterium.</title>
        <authorList>
            <person name="Zhang G."/>
        </authorList>
    </citation>
    <scope>NUCLEOTIDE SEQUENCE [LARGE SCALE GENOMIC DNA]</scope>
    <source>
        <strain evidence="3">Zg-917</strain>
        <strain evidence="4 5">zg-917</strain>
    </source>
</reference>
<dbReference type="RefSeq" id="WP_171194573.1">
    <property type="nucleotide sequence ID" value="NZ_CP061032.1"/>
</dbReference>
<evidence type="ECO:0000313" key="3">
    <source>
        <dbReference type="EMBL" id="QNP90149.1"/>
    </source>
</evidence>
<dbReference type="PANTHER" id="PTHR39426">
    <property type="entry name" value="HOMOLOGY TO DEATH-ON-CURING PROTEIN OF PHAGE P1"/>
    <property type="match status" value="1"/>
</dbReference>
<dbReference type="SUPFAM" id="SSF140931">
    <property type="entry name" value="Fic-like"/>
    <property type="match status" value="1"/>
</dbReference>
<proteinExistence type="predicted"/>
<dbReference type="Pfam" id="PF02661">
    <property type="entry name" value="Fic"/>
    <property type="match status" value="1"/>
</dbReference>
<dbReference type="InterPro" id="IPR003812">
    <property type="entry name" value="Fido"/>
</dbReference>
<evidence type="ECO:0000313" key="2">
    <source>
        <dbReference type="EMBL" id="MBC3179701.1"/>
    </source>
</evidence>
<dbReference type="Proteomes" id="UP000642876">
    <property type="component" value="Unassembled WGS sequence"/>
</dbReference>
<dbReference type="Proteomes" id="UP000516235">
    <property type="component" value="Chromosome"/>
</dbReference>
<dbReference type="InterPro" id="IPR036597">
    <property type="entry name" value="Fido-like_dom_sf"/>
</dbReference>
<dbReference type="PROSITE" id="PS51459">
    <property type="entry name" value="FIDO"/>
    <property type="match status" value="1"/>
</dbReference>
<dbReference type="EMBL" id="JACMYE010000009">
    <property type="protein sequence ID" value="MBC3179701.1"/>
    <property type="molecule type" value="Genomic_DNA"/>
</dbReference>
<dbReference type="NCBIfam" id="TIGR01550">
    <property type="entry name" value="DOC_P1"/>
    <property type="match status" value="1"/>
</dbReference>
<evidence type="ECO:0000313" key="4">
    <source>
        <dbReference type="Proteomes" id="UP000516235"/>
    </source>
</evidence>
<accession>A0A7H0JYN3</accession>
<dbReference type="EMBL" id="CP061032">
    <property type="protein sequence ID" value="QNP90149.1"/>
    <property type="molecule type" value="Genomic_DNA"/>
</dbReference>
<feature type="domain" description="Fido" evidence="1">
    <location>
        <begin position="1"/>
        <end position="121"/>
    </location>
</feature>
<keyword evidence="5" id="KW-1185">Reference proteome</keyword>